<dbReference type="AlphaFoldDB" id="A0AAN8JN39"/>
<protein>
    <submittedName>
        <fullName evidence="1">Uncharacterized protein</fullName>
    </submittedName>
</protein>
<proteinExistence type="predicted"/>
<name>A0AAN8JN39_PATCE</name>
<accession>A0AAN8JN39</accession>
<dbReference type="EMBL" id="JAZGQO010000008">
    <property type="protein sequence ID" value="KAK6178629.1"/>
    <property type="molecule type" value="Genomic_DNA"/>
</dbReference>
<comment type="caution">
    <text evidence="1">The sequence shown here is derived from an EMBL/GenBank/DDBJ whole genome shotgun (WGS) entry which is preliminary data.</text>
</comment>
<gene>
    <name evidence="1" type="ORF">SNE40_011160</name>
</gene>
<sequence>MLSFGNLQDEGTQGGHLILLKGKGGNFTPIAWNSKRIRRVVRSTLSGETLAMADAIDTGIFISTLYSELVTGCTDPTKLPLVCVTDNKSLLEAIKSTKCVTEKRLRLEITGIKEMVKYNQIKEIIWSETKSQLADCLTKHGSSALVLMKTLQDGVLKLKI</sequence>
<organism evidence="1 2">
    <name type="scientific">Patella caerulea</name>
    <name type="common">Rayed Mediterranean limpet</name>
    <dbReference type="NCBI Taxonomy" id="87958"/>
    <lineage>
        <taxon>Eukaryota</taxon>
        <taxon>Metazoa</taxon>
        <taxon>Spiralia</taxon>
        <taxon>Lophotrochozoa</taxon>
        <taxon>Mollusca</taxon>
        <taxon>Gastropoda</taxon>
        <taxon>Patellogastropoda</taxon>
        <taxon>Patelloidea</taxon>
        <taxon>Patellidae</taxon>
        <taxon>Patella</taxon>
    </lineage>
</organism>
<keyword evidence="2" id="KW-1185">Reference proteome</keyword>
<evidence type="ECO:0000313" key="2">
    <source>
        <dbReference type="Proteomes" id="UP001347796"/>
    </source>
</evidence>
<evidence type="ECO:0000313" key="1">
    <source>
        <dbReference type="EMBL" id="KAK6178629.1"/>
    </source>
</evidence>
<reference evidence="1 2" key="1">
    <citation type="submission" date="2024-01" db="EMBL/GenBank/DDBJ databases">
        <title>The genome of the rayed Mediterranean limpet Patella caerulea (Linnaeus, 1758).</title>
        <authorList>
            <person name="Anh-Thu Weber A."/>
            <person name="Halstead-Nussloch G."/>
        </authorList>
    </citation>
    <scope>NUCLEOTIDE SEQUENCE [LARGE SCALE GENOMIC DNA]</scope>
    <source>
        <strain evidence="1">AATW-2023a</strain>
        <tissue evidence="1">Whole specimen</tissue>
    </source>
</reference>
<dbReference type="Proteomes" id="UP001347796">
    <property type="component" value="Unassembled WGS sequence"/>
</dbReference>